<protein>
    <submittedName>
        <fullName evidence="1">Uncharacterized protein</fullName>
    </submittedName>
</protein>
<organism evidence="1 2">
    <name type="scientific">Streptomyces lancefieldiae</name>
    <dbReference type="NCBI Taxonomy" id="3075520"/>
    <lineage>
        <taxon>Bacteria</taxon>
        <taxon>Bacillati</taxon>
        <taxon>Actinomycetota</taxon>
        <taxon>Actinomycetes</taxon>
        <taxon>Kitasatosporales</taxon>
        <taxon>Streptomycetaceae</taxon>
        <taxon>Streptomyces</taxon>
    </lineage>
</organism>
<accession>A0ABU3B554</accession>
<comment type="caution">
    <text evidence="1">The sequence shown here is derived from an EMBL/GenBank/DDBJ whole genome shotgun (WGS) entry which is preliminary data.</text>
</comment>
<dbReference type="Proteomes" id="UP001180724">
    <property type="component" value="Unassembled WGS sequence"/>
</dbReference>
<name>A0ABU3B554_9ACTN</name>
<dbReference type="EMBL" id="JAVRFH010000141">
    <property type="protein sequence ID" value="MDT0616423.1"/>
    <property type="molecule type" value="Genomic_DNA"/>
</dbReference>
<evidence type="ECO:0000313" key="1">
    <source>
        <dbReference type="EMBL" id="MDT0616423.1"/>
    </source>
</evidence>
<dbReference type="Pfam" id="PF25680">
    <property type="entry name" value="Mom"/>
    <property type="match status" value="1"/>
</dbReference>
<evidence type="ECO:0000313" key="2">
    <source>
        <dbReference type="Proteomes" id="UP001180724"/>
    </source>
</evidence>
<reference evidence="1" key="1">
    <citation type="submission" date="2024-05" db="EMBL/GenBank/DDBJ databases">
        <title>30 novel species of actinomycetes from the DSMZ collection.</title>
        <authorList>
            <person name="Nouioui I."/>
        </authorList>
    </citation>
    <scope>NUCLEOTIDE SEQUENCE</scope>
    <source>
        <strain evidence="1">DSM 40712</strain>
    </source>
</reference>
<sequence>MTSIITPRPADLRAMQLGDPRGFTQRWRYGTPTWRHVSEGGFRAQRYAVTAIPEATAKAFVQRHHYLSGWPAVLHHPYGLLDQEAPLGVGDLAVEGLPLVGVLVLASPMNPRVLTGAFPHLEPYRESAEIARLVLSESVPSNGESFFTSAALRSAAAAGLRGAVMFSDPVPRWRRTEHGHVIQTRGHLGIVYQALSATYTGLGTARTLTVLPDGSTFTARARSKLLRQESGAAGVARRLEEMGAPPPPPGPGAALKQWLDQALAQIGARRQAHPGNHRYLLRVGRTRAERTRTVIGFTPRPYPKHPCGSAIPHAVSHEAACGIAPGSVHASQLEIA</sequence>
<proteinExistence type="predicted"/>
<dbReference type="RefSeq" id="WP_311585853.1">
    <property type="nucleotide sequence ID" value="NZ_JAVRFH010000141.1"/>
</dbReference>
<gene>
    <name evidence="1" type="ORF">RM812_40750</name>
</gene>
<keyword evidence="2" id="KW-1185">Reference proteome</keyword>
<dbReference type="InterPro" id="IPR057895">
    <property type="entry name" value="Mom"/>
</dbReference>